<gene>
    <name evidence="12" type="ORF">BS1321_18155</name>
</gene>
<dbReference type="SFLD" id="SFLDG00055">
    <property type="entry name" value="glucarate_dehydratase"/>
    <property type="match status" value="1"/>
</dbReference>
<dbReference type="InterPro" id="IPR013341">
    <property type="entry name" value="Mandelate_racemase_N_dom"/>
</dbReference>
<evidence type="ECO:0000256" key="10">
    <source>
        <dbReference type="PIRSR" id="PIRSR634598-3"/>
    </source>
</evidence>
<evidence type="ECO:0000259" key="11">
    <source>
        <dbReference type="SMART" id="SM00922"/>
    </source>
</evidence>
<organism evidence="12 13">
    <name type="scientific">Peribacillus simplex NBRC 15720 = DSM 1321</name>
    <dbReference type="NCBI Taxonomy" id="1349754"/>
    <lineage>
        <taxon>Bacteria</taxon>
        <taxon>Bacillati</taxon>
        <taxon>Bacillota</taxon>
        <taxon>Bacilli</taxon>
        <taxon>Bacillales</taxon>
        <taxon>Bacillaceae</taxon>
        <taxon>Peribacillus</taxon>
    </lineage>
</organism>
<sequence>MKSQGSPIITDMKVIPVAGYDSALLTLSGCHAPYFTRNIVILEDETGNTGIGEIHGGDDITRMIESYRPFVVGQEIANYRGCITSIRKGGLSIKGDSGEGLQGLNLANLKFVVQAEAAVECAMMDLLGKFVNKPIAALLGDGGIQRTEVPFLGYLFYIADMEKCDLHYLRETQFKDDWDRVRRIETLTAEGIVAQAKAAEDRYGFKSFKLKGGVLRGEEEMEAIQALHEVFPDSRINLDPNGAWSLEEAIKLCKDKGDILAYIEDPCGPEAGFSSREIMAEFKIATGLPVATNMIATNWRQFHHAAALRAVDIVLADPHFWTLNGSIRMAHVLNDWGLTWGSHSNNHFDITLAAFTQVAAAAPGNISPIDTHYIWQDGQELCDDPLQIIDGMIKLPDKPGLGVEINMDKVMKANELYRSLPYHDRDDSTSMQYLIKEWKYNSKKPCMVR</sequence>
<dbReference type="SUPFAM" id="SSF51604">
    <property type="entry name" value="Enolase C-terminal domain-like"/>
    <property type="match status" value="1"/>
</dbReference>
<dbReference type="InterPro" id="IPR036849">
    <property type="entry name" value="Enolase-like_C_sf"/>
</dbReference>
<evidence type="ECO:0000256" key="6">
    <source>
        <dbReference type="ARBA" id="ARBA00022723"/>
    </source>
</evidence>
<evidence type="ECO:0000256" key="2">
    <source>
        <dbReference type="ARBA" id="ARBA00001946"/>
    </source>
</evidence>
<proteinExistence type="inferred from homology"/>
<dbReference type="Proteomes" id="UP000214618">
    <property type="component" value="Chromosome"/>
</dbReference>
<comment type="cofactor">
    <cofactor evidence="2 10">
        <name>Mg(2+)</name>
        <dbReference type="ChEBI" id="CHEBI:18420"/>
    </cofactor>
</comment>
<keyword evidence="7 10" id="KW-0460">Magnesium</keyword>
<reference evidence="12 13" key="1">
    <citation type="submission" date="2016-10" db="EMBL/GenBank/DDBJ databases">
        <title>The whole genome sequencing and assembly of Bacillus simplex DSM 1321 strain.</title>
        <authorList>
            <person name="Park M.-K."/>
            <person name="Lee Y.-J."/>
            <person name="Yi H."/>
            <person name="Bahn Y.-S."/>
            <person name="Kim J.F."/>
            <person name="Lee D.-W."/>
        </authorList>
    </citation>
    <scope>NUCLEOTIDE SEQUENCE [LARGE SCALE GENOMIC DNA]</scope>
    <source>
        <strain evidence="12 13">DSM 1321</strain>
    </source>
</reference>
<dbReference type="RefSeq" id="WP_063232464.1">
    <property type="nucleotide sequence ID" value="NZ_BCVO01000003.1"/>
</dbReference>
<comment type="pathway">
    <text evidence="3">Carbohydrate acid metabolism; D-glucarate degradation; 2,5-dioxopentanoate from D-glucarate: step 1/2.</text>
</comment>
<evidence type="ECO:0000256" key="3">
    <source>
        <dbReference type="ARBA" id="ARBA00005183"/>
    </source>
</evidence>
<dbReference type="SMART" id="SM00922">
    <property type="entry name" value="MR_MLE"/>
    <property type="match status" value="1"/>
</dbReference>
<dbReference type="Pfam" id="PF13378">
    <property type="entry name" value="MR_MLE_C"/>
    <property type="match status" value="1"/>
</dbReference>
<dbReference type="AlphaFoldDB" id="A0A223EK85"/>
<dbReference type="InterPro" id="IPR029017">
    <property type="entry name" value="Enolase-like_N"/>
</dbReference>
<dbReference type="InterPro" id="IPR013342">
    <property type="entry name" value="Mandelate_racemase_C"/>
</dbReference>
<dbReference type="Gene3D" id="3.20.20.120">
    <property type="entry name" value="Enolase-like C-terminal domain"/>
    <property type="match status" value="1"/>
</dbReference>
<dbReference type="CDD" id="cd03323">
    <property type="entry name" value="D-glucarate_dehydratase"/>
    <property type="match status" value="1"/>
</dbReference>
<feature type="domain" description="Mandelate racemase/muconate lactonizing enzyme C-terminal" evidence="11">
    <location>
        <begin position="189"/>
        <end position="289"/>
    </location>
</feature>
<dbReference type="InterPro" id="IPR029065">
    <property type="entry name" value="Enolase_C-like"/>
</dbReference>
<comment type="similarity">
    <text evidence="4">Belongs to the mandelate racemase/muconate lactonizing enzyme family. GlucD subfamily.</text>
</comment>
<evidence type="ECO:0000256" key="5">
    <source>
        <dbReference type="ARBA" id="ARBA00011973"/>
    </source>
</evidence>
<dbReference type="GeneID" id="56474687"/>
<evidence type="ECO:0000256" key="9">
    <source>
        <dbReference type="PIRSR" id="PIRSR634598-1"/>
    </source>
</evidence>
<feature type="binding site" evidence="10">
    <location>
        <position position="293"/>
    </location>
    <ligand>
        <name>Mg(2+)</name>
        <dbReference type="ChEBI" id="CHEBI:18420"/>
    </ligand>
</feature>
<evidence type="ECO:0000256" key="7">
    <source>
        <dbReference type="ARBA" id="ARBA00022842"/>
    </source>
</evidence>
<name>A0A223EK85_9BACI</name>
<evidence type="ECO:0000313" key="13">
    <source>
        <dbReference type="Proteomes" id="UP000214618"/>
    </source>
</evidence>
<dbReference type="EMBL" id="CP017704">
    <property type="protein sequence ID" value="ASS95654.1"/>
    <property type="molecule type" value="Genomic_DNA"/>
</dbReference>
<dbReference type="EC" id="4.2.1.40" evidence="5"/>
<feature type="binding site" evidence="10">
    <location>
        <position position="239"/>
    </location>
    <ligand>
        <name>Mg(2+)</name>
        <dbReference type="ChEBI" id="CHEBI:18420"/>
    </ligand>
</feature>
<protein>
    <recommendedName>
        <fullName evidence="5">glucarate dehydratase</fullName>
        <ecNumber evidence="5">4.2.1.40</ecNumber>
    </recommendedName>
</protein>
<dbReference type="PANTHER" id="PTHR48080">
    <property type="entry name" value="D-GALACTONATE DEHYDRATASE-RELATED"/>
    <property type="match status" value="1"/>
</dbReference>
<evidence type="ECO:0000313" key="12">
    <source>
        <dbReference type="EMBL" id="ASS95654.1"/>
    </source>
</evidence>
<dbReference type="InterPro" id="IPR034598">
    <property type="entry name" value="GlucD-like"/>
</dbReference>
<feature type="active site" description="Proton acceptor" evidence="9">
    <location>
        <position position="211"/>
    </location>
</feature>
<keyword evidence="8" id="KW-0456">Lyase</keyword>
<dbReference type="InterPro" id="IPR034593">
    <property type="entry name" value="DgoD-like"/>
</dbReference>
<feature type="active site" description="Proton acceptor" evidence="9">
    <location>
        <position position="343"/>
    </location>
</feature>
<dbReference type="PANTHER" id="PTHR48080:SF4">
    <property type="entry name" value="GLUCARATE DEHYDRATASE"/>
    <property type="match status" value="1"/>
</dbReference>
<accession>A0A223EK85</accession>
<dbReference type="SUPFAM" id="SSF54826">
    <property type="entry name" value="Enolase N-terminal domain-like"/>
    <property type="match status" value="1"/>
</dbReference>
<dbReference type="GO" id="GO:0046872">
    <property type="term" value="F:metal ion binding"/>
    <property type="evidence" value="ECO:0007669"/>
    <property type="project" value="UniProtKB-KW"/>
</dbReference>
<keyword evidence="6 10" id="KW-0479">Metal-binding</keyword>
<dbReference type="Pfam" id="PF02746">
    <property type="entry name" value="MR_MLE_N"/>
    <property type="match status" value="1"/>
</dbReference>
<evidence type="ECO:0000256" key="4">
    <source>
        <dbReference type="ARBA" id="ARBA00009938"/>
    </source>
</evidence>
<evidence type="ECO:0000256" key="1">
    <source>
        <dbReference type="ARBA" id="ARBA00001426"/>
    </source>
</evidence>
<dbReference type="SFLD" id="SFLDS00001">
    <property type="entry name" value="Enolase"/>
    <property type="match status" value="1"/>
</dbReference>
<dbReference type="Gene3D" id="3.30.390.10">
    <property type="entry name" value="Enolase-like, N-terminal domain"/>
    <property type="match status" value="1"/>
</dbReference>
<dbReference type="OrthoDB" id="9775391at2"/>
<evidence type="ECO:0000256" key="8">
    <source>
        <dbReference type="ARBA" id="ARBA00023239"/>
    </source>
</evidence>
<feature type="binding site" evidence="10">
    <location>
        <position position="270"/>
    </location>
    <ligand>
        <name>Mg(2+)</name>
        <dbReference type="ChEBI" id="CHEBI:18420"/>
    </ligand>
</feature>
<comment type="catalytic activity">
    <reaction evidence="1">
        <text>D-glucarate = 5-dehydro-4-deoxy-D-glucarate + H2O</text>
        <dbReference type="Rhea" id="RHEA:14573"/>
        <dbReference type="ChEBI" id="CHEBI:15377"/>
        <dbReference type="ChEBI" id="CHEBI:30612"/>
        <dbReference type="ChEBI" id="CHEBI:42819"/>
        <dbReference type="EC" id="4.2.1.40"/>
    </reaction>
</comment>
<dbReference type="GO" id="GO:0008872">
    <property type="term" value="F:glucarate dehydratase activity"/>
    <property type="evidence" value="ECO:0007669"/>
    <property type="project" value="UniProtKB-EC"/>
</dbReference>